<name>A0A9P9IC36_9HYPO</name>
<evidence type="ECO:0000313" key="2">
    <source>
        <dbReference type="EMBL" id="KAH7115366.1"/>
    </source>
</evidence>
<evidence type="ECO:0000313" key="3">
    <source>
        <dbReference type="Proteomes" id="UP000717696"/>
    </source>
</evidence>
<organism evidence="2 3">
    <name type="scientific">Dactylonectria estremocensis</name>
    <dbReference type="NCBI Taxonomy" id="1079267"/>
    <lineage>
        <taxon>Eukaryota</taxon>
        <taxon>Fungi</taxon>
        <taxon>Dikarya</taxon>
        <taxon>Ascomycota</taxon>
        <taxon>Pezizomycotina</taxon>
        <taxon>Sordariomycetes</taxon>
        <taxon>Hypocreomycetidae</taxon>
        <taxon>Hypocreales</taxon>
        <taxon>Nectriaceae</taxon>
        <taxon>Dactylonectria</taxon>
    </lineage>
</organism>
<dbReference type="AlphaFoldDB" id="A0A9P9IC36"/>
<gene>
    <name evidence="2" type="ORF">B0J13DRAFT_600052</name>
</gene>
<comment type="caution">
    <text evidence="2">The sequence shown here is derived from an EMBL/GenBank/DDBJ whole genome shotgun (WGS) entry which is preliminary data.</text>
</comment>
<keyword evidence="3" id="KW-1185">Reference proteome</keyword>
<dbReference type="Proteomes" id="UP000717696">
    <property type="component" value="Unassembled WGS sequence"/>
</dbReference>
<feature type="region of interest" description="Disordered" evidence="1">
    <location>
        <begin position="39"/>
        <end position="82"/>
    </location>
</feature>
<sequence>MAAAMASATSYPPVIPDPFDLGIHTPANLNRGARTALLQNSPAVLNGPAGVPPSGGRPKRRAQLARPAPSPDPAPTTEQQPVSFIEAANKLARDRVEEYNVKLKVFQAFCAKFEEEAKQFTTGPEREFAQKLALNSLLSKP</sequence>
<dbReference type="OrthoDB" id="5099774at2759"/>
<reference evidence="2" key="1">
    <citation type="journal article" date="2021" name="Nat. Commun.">
        <title>Genetic determinants of endophytism in the Arabidopsis root mycobiome.</title>
        <authorList>
            <person name="Mesny F."/>
            <person name="Miyauchi S."/>
            <person name="Thiergart T."/>
            <person name="Pickel B."/>
            <person name="Atanasova L."/>
            <person name="Karlsson M."/>
            <person name="Huettel B."/>
            <person name="Barry K.W."/>
            <person name="Haridas S."/>
            <person name="Chen C."/>
            <person name="Bauer D."/>
            <person name="Andreopoulos W."/>
            <person name="Pangilinan J."/>
            <person name="LaButti K."/>
            <person name="Riley R."/>
            <person name="Lipzen A."/>
            <person name="Clum A."/>
            <person name="Drula E."/>
            <person name="Henrissat B."/>
            <person name="Kohler A."/>
            <person name="Grigoriev I.V."/>
            <person name="Martin F.M."/>
            <person name="Hacquard S."/>
        </authorList>
    </citation>
    <scope>NUCLEOTIDE SEQUENCE</scope>
    <source>
        <strain evidence="2">MPI-CAGE-AT-0021</strain>
    </source>
</reference>
<protein>
    <submittedName>
        <fullName evidence="2">Uncharacterized protein</fullName>
    </submittedName>
</protein>
<accession>A0A9P9IC36</accession>
<dbReference type="EMBL" id="JAGMUU010000039">
    <property type="protein sequence ID" value="KAH7115366.1"/>
    <property type="molecule type" value="Genomic_DNA"/>
</dbReference>
<proteinExistence type="predicted"/>
<evidence type="ECO:0000256" key="1">
    <source>
        <dbReference type="SAM" id="MobiDB-lite"/>
    </source>
</evidence>